<accession>A0ABW9DQY8</accession>
<reference evidence="3 4" key="1">
    <citation type="journal article" date="2024" name="Chem. Sci.">
        <title>Discovery of megapolipeptins by genome mining of a Burkholderiales bacteria collection.</title>
        <authorList>
            <person name="Paulo B.S."/>
            <person name="Recchia M.J.J."/>
            <person name="Lee S."/>
            <person name="Fergusson C.H."/>
            <person name="Romanowski S.B."/>
            <person name="Hernandez A."/>
            <person name="Krull N."/>
            <person name="Liu D.Y."/>
            <person name="Cavanagh H."/>
            <person name="Bos A."/>
            <person name="Gray C.A."/>
            <person name="Murphy B.T."/>
            <person name="Linington R.G."/>
            <person name="Eustaquio A.S."/>
        </authorList>
    </citation>
    <scope>NUCLEOTIDE SEQUENCE [LARGE SCALE GENOMIC DNA]</scope>
    <source>
        <strain evidence="3 4">RL17-338-BIC-A</strain>
    </source>
</reference>
<evidence type="ECO:0000313" key="3">
    <source>
        <dbReference type="EMBL" id="MFM0636422.1"/>
    </source>
</evidence>
<keyword evidence="1" id="KW-0812">Transmembrane</keyword>
<dbReference type="EMBL" id="JAQQCF010000004">
    <property type="protein sequence ID" value="MFM0636422.1"/>
    <property type="molecule type" value="Genomic_DNA"/>
</dbReference>
<protein>
    <submittedName>
        <fullName evidence="3">DUF2726 domain-containing protein</fullName>
    </submittedName>
</protein>
<comment type="caution">
    <text evidence="3">The sequence shown here is derived from an EMBL/GenBank/DDBJ whole genome shotgun (WGS) entry which is preliminary data.</text>
</comment>
<dbReference type="Pfam" id="PF10881">
    <property type="entry name" value="DUF2726"/>
    <property type="match status" value="1"/>
</dbReference>
<evidence type="ECO:0000259" key="2">
    <source>
        <dbReference type="Pfam" id="PF10881"/>
    </source>
</evidence>
<evidence type="ECO:0000313" key="4">
    <source>
        <dbReference type="Proteomes" id="UP001629432"/>
    </source>
</evidence>
<feature type="domain" description="DUF2726" evidence="2">
    <location>
        <begin position="47"/>
        <end position="160"/>
    </location>
</feature>
<evidence type="ECO:0000256" key="1">
    <source>
        <dbReference type="SAM" id="Phobius"/>
    </source>
</evidence>
<dbReference type="Proteomes" id="UP001629432">
    <property type="component" value="Unassembled WGS sequence"/>
</dbReference>
<keyword evidence="4" id="KW-1185">Reference proteome</keyword>
<sequence>MSRHLSFEGVMNPVWIIVIGVALIGLCGALFVQAKRRAGGPVDYLLRPLLTARETAFLADLWAALPEAVIHVQVAMSALIEVKGGNRAARNKLDRKVFDFAVCSANGDVLYVVELDDCHHSPHSARGRDATKDAIASAAGLRLIRYESGKVDAATLRSDFELILTVRRYAGAPSTRDVQDGALEGRSSDMRSTWL</sequence>
<name>A0ABW9DQY8_9BURK</name>
<keyword evidence="1" id="KW-1133">Transmembrane helix</keyword>
<dbReference type="RefSeq" id="WP_408334390.1">
    <property type="nucleotide sequence ID" value="NZ_JAQQCF010000004.1"/>
</dbReference>
<dbReference type="InterPro" id="IPR024402">
    <property type="entry name" value="DUF2726"/>
</dbReference>
<keyword evidence="1" id="KW-0472">Membrane</keyword>
<organism evidence="3 4">
    <name type="scientific">Paraburkholderia metrosideri</name>
    <dbReference type="NCBI Taxonomy" id="580937"/>
    <lineage>
        <taxon>Bacteria</taxon>
        <taxon>Pseudomonadati</taxon>
        <taxon>Pseudomonadota</taxon>
        <taxon>Betaproteobacteria</taxon>
        <taxon>Burkholderiales</taxon>
        <taxon>Burkholderiaceae</taxon>
        <taxon>Paraburkholderia</taxon>
    </lineage>
</organism>
<feature type="transmembrane region" description="Helical" evidence="1">
    <location>
        <begin position="12"/>
        <end position="32"/>
    </location>
</feature>
<proteinExistence type="predicted"/>
<gene>
    <name evidence="3" type="ORF">PQQ63_06925</name>
</gene>